<keyword evidence="5" id="KW-1185">Reference proteome</keyword>
<dbReference type="AlphaFoldDB" id="A0A137P9P5"/>
<protein>
    <submittedName>
        <fullName evidence="4">NAD(P)-binding protein</fullName>
    </submittedName>
</protein>
<dbReference type="InterPro" id="IPR002347">
    <property type="entry name" value="SDR_fam"/>
</dbReference>
<dbReference type="PRINTS" id="PR00081">
    <property type="entry name" value="GDHRDH"/>
</dbReference>
<dbReference type="InterPro" id="IPR052178">
    <property type="entry name" value="Sec_Metab_Biosynth_SDR"/>
</dbReference>
<evidence type="ECO:0000256" key="3">
    <source>
        <dbReference type="ARBA" id="ARBA00023002"/>
    </source>
</evidence>
<dbReference type="InterPro" id="IPR036291">
    <property type="entry name" value="NAD(P)-bd_dom_sf"/>
</dbReference>
<dbReference type="OrthoDB" id="294295at2759"/>
<dbReference type="PANTHER" id="PTHR43618:SF8">
    <property type="entry name" value="7ALPHA-HYDROXYSTEROID DEHYDROGENASE"/>
    <property type="match status" value="1"/>
</dbReference>
<dbReference type="GO" id="GO:0016491">
    <property type="term" value="F:oxidoreductase activity"/>
    <property type="evidence" value="ECO:0007669"/>
    <property type="project" value="UniProtKB-KW"/>
</dbReference>
<reference evidence="4 5" key="1">
    <citation type="journal article" date="2015" name="Genome Biol. Evol.">
        <title>Phylogenomic analyses indicate that early fungi evolved digesting cell walls of algal ancestors of land plants.</title>
        <authorList>
            <person name="Chang Y."/>
            <person name="Wang S."/>
            <person name="Sekimoto S."/>
            <person name="Aerts A.L."/>
            <person name="Choi C."/>
            <person name="Clum A."/>
            <person name="LaButti K.M."/>
            <person name="Lindquist E.A."/>
            <person name="Yee Ngan C."/>
            <person name="Ohm R.A."/>
            <person name="Salamov A.A."/>
            <person name="Grigoriev I.V."/>
            <person name="Spatafora J.W."/>
            <person name="Berbee M.L."/>
        </authorList>
    </citation>
    <scope>NUCLEOTIDE SEQUENCE [LARGE SCALE GENOMIC DNA]</scope>
    <source>
        <strain evidence="4 5">NRRL 28638</strain>
    </source>
</reference>
<comment type="similarity">
    <text evidence="1">Belongs to the short-chain dehydrogenases/reductases (SDR) family.</text>
</comment>
<dbReference type="Gene3D" id="3.40.50.720">
    <property type="entry name" value="NAD(P)-binding Rossmann-like Domain"/>
    <property type="match status" value="1"/>
</dbReference>
<gene>
    <name evidence="4" type="ORF">CONCODRAFT_16724</name>
</gene>
<dbReference type="EMBL" id="KQ964469">
    <property type="protein sequence ID" value="KXN71702.1"/>
    <property type="molecule type" value="Genomic_DNA"/>
</dbReference>
<dbReference type="PRINTS" id="PR00080">
    <property type="entry name" value="SDRFAMILY"/>
</dbReference>
<evidence type="ECO:0000313" key="5">
    <source>
        <dbReference type="Proteomes" id="UP000070444"/>
    </source>
</evidence>
<name>A0A137P9P5_CONC2</name>
<dbReference type="Pfam" id="PF13561">
    <property type="entry name" value="adh_short_C2"/>
    <property type="match status" value="1"/>
</dbReference>
<evidence type="ECO:0000313" key="4">
    <source>
        <dbReference type="EMBL" id="KXN71702.1"/>
    </source>
</evidence>
<dbReference type="SUPFAM" id="SSF51735">
    <property type="entry name" value="NAD(P)-binding Rossmann-fold domains"/>
    <property type="match status" value="1"/>
</dbReference>
<dbReference type="PANTHER" id="PTHR43618">
    <property type="entry name" value="7-ALPHA-HYDROXYSTEROID DEHYDROGENASE"/>
    <property type="match status" value="1"/>
</dbReference>
<evidence type="ECO:0000256" key="1">
    <source>
        <dbReference type="ARBA" id="ARBA00006484"/>
    </source>
</evidence>
<dbReference type="OMA" id="MYRDMND"/>
<keyword evidence="3" id="KW-0560">Oxidoreductase</keyword>
<keyword evidence="2" id="KW-0521">NADP</keyword>
<dbReference type="STRING" id="796925.A0A137P9P5"/>
<sequence>MYTESLFSIKDKVVLVTGGGRGIGCMIAEGFVKSGCKVYICSRKEKNIKEIAEKLTKEGPGTCHYIAADLSKIEGVDHLAEQLSQREKKLHVLVNNSGATWGEPFENFPVKAYDKVMDLNVKSVFFLTQKCLPLLREAGTEEDPARVINIGSMSGILTITPLTTAYEASKAALHHLSKVLGGNLAPQHITVNTVAYGYFHTDMMKGTAEAAGDAIFNNIPMNRSGKPEEAAGVCLFLSSRASAYITGATISVDGGAVTGAKNNL</sequence>
<proteinExistence type="inferred from homology"/>
<accession>A0A137P9P5</accession>
<dbReference type="FunFam" id="3.40.50.720:FF:000084">
    <property type="entry name" value="Short-chain dehydrogenase reductase"/>
    <property type="match status" value="1"/>
</dbReference>
<dbReference type="Proteomes" id="UP000070444">
    <property type="component" value="Unassembled WGS sequence"/>
</dbReference>
<evidence type="ECO:0000256" key="2">
    <source>
        <dbReference type="ARBA" id="ARBA00022857"/>
    </source>
</evidence>
<organism evidence="4 5">
    <name type="scientific">Conidiobolus coronatus (strain ATCC 28846 / CBS 209.66 / NRRL 28638)</name>
    <name type="common">Delacroixia coronata</name>
    <dbReference type="NCBI Taxonomy" id="796925"/>
    <lineage>
        <taxon>Eukaryota</taxon>
        <taxon>Fungi</taxon>
        <taxon>Fungi incertae sedis</taxon>
        <taxon>Zoopagomycota</taxon>
        <taxon>Entomophthoromycotina</taxon>
        <taxon>Entomophthoromycetes</taxon>
        <taxon>Entomophthorales</taxon>
        <taxon>Ancylistaceae</taxon>
        <taxon>Conidiobolus</taxon>
    </lineage>
</organism>